<evidence type="ECO:0000256" key="1">
    <source>
        <dbReference type="ARBA" id="ARBA00004371"/>
    </source>
</evidence>
<dbReference type="PROSITE" id="PS01159">
    <property type="entry name" value="WW_DOMAIN_1"/>
    <property type="match status" value="1"/>
</dbReference>
<accession>A0A2M3Z8N1</accession>
<dbReference type="Gene3D" id="3.40.50.720">
    <property type="entry name" value="NAD(P)-binding Rossmann-like Domain"/>
    <property type="match status" value="1"/>
</dbReference>
<dbReference type="SMART" id="SM00456">
    <property type="entry name" value="WW"/>
    <property type="match status" value="2"/>
</dbReference>
<dbReference type="PANTHER" id="PTHR43157">
    <property type="entry name" value="PHOSPHATIDYLINOSITOL-GLYCAN BIOSYNTHESIS CLASS F PROTEIN-RELATED"/>
    <property type="match status" value="1"/>
</dbReference>
<evidence type="ECO:0000256" key="6">
    <source>
        <dbReference type="ARBA" id="ARBA00023002"/>
    </source>
</evidence>
<dbReference type="Pfam" id="PF00397">
    <property type="entry name" value="WW"/>
    <property type="match status" value="1"/>
</dbReference>
<sequence>MPVQLPDSDSEDELPPAWEERATSDGFVFYVNHQSKTTQWSHPRTGKMKRVSGDLPIGWSRHVEEATGKVIFVEEKTQRKSYTDPRLAFAVEEAPSQVGELRQRFDSGTNALQVLHGRDLSGKVALITGCNAGIGFETARSLALHGCEVLFACRDEKATKAAIAKIFQEKEAAGSRCKYIPLDLASLRSTKRCAEQVKQLCKHIDMLILNAGVFALPHSITEDGYERTFQVNHLAHFYLTNQLSELFDHTSRIVVVSSESHRMSTLPASDLSESDLCPPPHKFWSMLAYNNSKLCNVLFAMELAKRWKSRGISVYVLHPGNMVSSALSRNWWFYRILFAVVRPFTKSLQQAASTTIYCATAHELTGLTALYFNNCYVCDPSGASKNESLQHSLWQISENMVERALQTNADNA</sequence>
<evidence type="ECO:0000313" key="10">
    <source>
        <dbReference type="EMBL" id="MBW24887.1"/>
    </source>
</evidence>
<dbReference type="GO" id="GO:0006915">
    <property type="term" value="P:apoptotic process"/>
    <property type="evidence" value="ECO:0007669"/>
    <property type="project" value="UniProtKB-KW"/>
</dbReference>
<dbReference type="InterPro" id="IPR036291">
    <property type="entry name" value="NAD(P)-bd_dom_sf"/>
</dbReference>
<name>A0A2M3Z8N1_9DIPT</name>
<evidence type="ECO:0000256" key="3">
    <source>
        <dbReference type="ARBA" id="ARBA00016094"/>
    </source>
</evidence>
<dbReference type="SUPFAM" id="SSF51735">
    <property type="entry name" value="NAD(P)-binding Rossmann-fold domains"/>
    <property type="match status" value="1"/>
</dbReference>
<dbReference type="GO" id="GO:0016491">
    <property type="term" value="F:oxidoreductase activity"/>
    <property type="evidence" value="ECO:0007669"/>
    <property type="project" value="UniProtKB-KW"/>
</dbReference>
<dbReference type="AlphaFoldDB" id="A0A2M3Z8N1"/>
<proteinExistence type="predicted"/>
<dbReference type="PANTHER" id="PTHR43157:SF31">
    <property type="entry name" value="PHOSPHATIDYLINOSITOL-GLYCAN BIOSYNTHESIS CLASS F PROTEIN"/>
    <property type="match status" value="1"/>
</dbReference>
<dbReference type="InterPro" id="IPR001202">
    <property type="entry name" value="WW_dom"/>
</dbReference>
<keyword evidence="8" id="KW-0458">Lysosome</keyword>
<dbReference type="EMBL" id="GGFM01004136">
    <property type="protein sequence ID" value="MBW24887.1"/>
    <property type="molecule type" value="Transcribed_RNA"/>
</dbReference>
<keyword evidence="5" id="KW-0053">Apoptosis</keyword>
<organism evidence="10">
    <name type="scientific">Anopheles braziliensis</name>
    <dbReference type="NCBI Taxonomy" id="58242"/>
    <lineage>
        <taxon>Eukaryota</taxon>
        <taxon>Metazoa</taxon>
        <taxon>Ecdysozoa</taxon>
        <taxon>Arthropoda</taxon>
        <taxon>Hexapoda</taxon>
        <taxon>Insecta</taxon>
        <taxon>Pterygota</taxon>
        <taxon>Neoptera</taxon>
        <taxon>Endopterygota</taxon>
        <taxon>Diptera</taxon>
        <taxon>Nematocera</taxon>
        <taxon>Culicoidea</taxon>
        <taxon>Culicidae</taxon>
        <taxon>Anophelinae</taxon>
        <taxon>Anopheles</taxon>
    </lineage>
</organism>
<dbReference type="GO" id="GO:0005764">
    <property type="term" value="C:lysosome"/>
    <property type="evidence" value="ECO:0007669"/>
    <property type="project" value="UniProtKB-SubCell"/>
</dbReference>
<dbReference type="Pfam" id="PF00106">
    <property type="entry name" value="adh_short"/>
    <property type="match status" value="1"/>
</dbReference>
<keyword evidence="6" id="KW-0560">Oxidoreductase</keyword>
<feature type="domain" description="WW" evidence="9">
    <location>
        <begin position="53"/>
        <end position="87"/>
    </location>
</feature>
<evidence type="ECO:0000256" key="4">
    <source>
        <dbReference type="ARBA" id="ARBA00022687"/>
    </source>
</evidence>
<dbReference type="PRINTS" id="PR00081">
    <property type="entry name" value="GDHRDH"/>
</dbReference>
<dbReference type="SUPFAM" id="SSF51045">
    <property type="entry name" value="WW domain"/>
    <property type="match status" value="1"/>
</dbReference>
<evidence type="ECO:0000259" key="9">
    <source>
        <dbReference type="PROSITE" id="PS50020"/>
    </source>
</evidence>
<dbReference type="CDD" id="cd00201">
    <property type="entry name" value="WW"/>
    <property type="match status" value="1"/>
</dbReference>
<reference evidence="10" key="1">
    <citation type="submission" date="2018-01" db="EMBL/GenBank/DDBJ databases">
        <title>An insight into the sialome of Amazonian anophelines.</title>
        <authorList>
            <person name="Ribeiro J.M."/>
            <person name="Scarpassa V."/>
            <person name="Calvo E."/>
        </authorList>
    </citation>
    <scope>NUCLEOTIDE SEQUENCE</scope>
    <source>
        <tissue evidence="10">Salivary glands</tissue>
    </source>
</reference>
<dbReference type="PROSITE" id="PS50020">
    <property type="entry name" value="WW_DOMAIN_2"/>
    <property type="match status" value="2"/>
</dbReference>
<feature type="domain" description="WW" evidence="9">
    <location>
        <begin position="12"/>
        <end position="45"/>
    </location>
</feature>
<dbReference type="GO" id="GO:0016055">
    <property type="term" value="P:Wnt signaling pathway"/>
    <property type="evidence" value="ECO:0007669"/>
    <property type="project" value="UniProtKB-KW"/>
</dbReference>
<keyword evidence="7" id="KW-0333">Golgi apparatus</keyword>
<dbReference type="FunFam" id="3.40.50.720:FF:000353">
    <property type="entry name" value="WW domain-containing oxidoreductase"/>
    <property type="match status" value="1"/>
</dbReference>
<dbReference type="Gene3D" id="2.20.70.10">
    <property type="match status" value="2"/>
</dbReference>
<dbReference type="InterPro" id="IPR036020">
    <property type="entry name" value="WW_dom_sf"/>
</dbReference>
<dbReference type="GO" id="GO:0005794">
    <property type="term" value="C:Golgi apparatus"/>
    <property type="evidence" value="ECO:0007669"/>
    <property type="project" value="UniProtKB-SubCell"/>
</dbReference>
<protein>
    <recommendedName>
        <fullName evidence="3">WW domain-containing oxidoreductase</fullName>
    </recommendedName>
</protein>
<comment type="subcellular location">
    <subcellularLocation>
        <location evidence="2">Golgi apparatus</location>
    </subcellularLocation>
    <subcellularLocation>
        <location evidence="1">Lysosome</location>
    </subcellularLocation>
</comment>
<dbReference type="InterPro" id="IPR002347">
    <property type="entry name" value="SDR_fam"/>
</dbReference>
<keyword evidence="4" id="KW-0879">Wnt signaling pathway</keyword>
<evidence type="ECO:0000256" key="5">
    <source>
        <dbReference type="ARBA" id="ARBA00022703"/>
    </source>
</evidence>
<evidence type="ECO:0000256" key="8">
    <source>
        <dbReference type="ARBA" id="ARBA00023228"/>
    </source>
</evidence>
<evidence type="ECO:0000256" key="7">
    <source>
        <dbReference type="ARBA" id="ARBA00023034"/>
    </source>
</evidence>
<evidence type="ECO:0000256" key="2">
    <source>
        <dbReference type="ARBA" id="ARBA00004555"/>
    </source>
</evidence>